<dbReference type="SUPFAM" id="SSF46689">
    <property type="entry name" value="Homeodomain-like"/>
    <property type="match status" value="2"/>
</dbReference>
<accession>A0A7X2PC86</accession>
<dbReference type="SMART" id="SM00342">
    <property type="entry name" value="HTH_ARAC"/>
    <property type="match status" value="1"/>
</dbReference>
<keyword evidence="2" id="KW-0238">DNA-binding</keyword>
<keyword evidence="1" id="KW-0805">Transcription regulation</keyword>
<protein>
    <submittedName>
        <fullName evidence="5">Helix-turn-helix transcriptional regulator</fullName>
    </submittedName>
</protein>
<dbReference type="GO" id="GO:0003700">
    <property type="term" value="F:DNA-binding transcription factor activity"/>
    <property type="evidence" value="ECO:0007669"/>
    <property type="project" value="InterPro"/>
</dbReference>
<evidence type="ECO:0000259" key="4">
    <source>
        <dbReference type="PROSITE" id="PS01124"/>
    </source>
</evidence>
<dbReference type="PANTHER" id="PTHR47504:SF5">
    <property type="entry name" value="RIGHT ORIGIN-BINDING PROTEIN"/>
    <property type="match status" value="1"/>
</dbReference>
<feature type="domain" description="HTH araC/xylS-type" evidence="4">
    <location>
        <begin position="9"/>
        <end position="107"/>
    </location>
</feature>
<evidence type="ECO:0000256" key="1">
    <source>
        <dbReference type="ARBA" id="ARBA00023015"/>
    </source>
</evidence>
<reference evidence="5 6" key="1">
    <citation type="submission" date="2019-08" db="EMBL/GenBank/DDBJ databases">
        <title>In-depth cultivation of the pig gut microbiome towards novel bacterial diversity and tailored functional studies.</title>
        <authorList>
            <person name="Wylensek D."/>
            <person name="Hitch T.C.A."/>
            <person name="Clavel T."/>
        </authorList>
    </citation>
    <scope>NUCLEOTIDE SEQUENCE [LARGE SCALE GENOMIC DNA]</scope>
    <source>
        <strain evidence="5 6">NM-380-WT-3C1</strain>
    </source>
</reference>
<comment type="caution">
    <text evidence="5">The sequence shown here is derived from an EMBL/GenBank/DDBJ whole genome shotgun (WGS) entry which is preliminary data.</text>
</comment>
<proteinExistence type="predicted"/>
<dbReference type="PROSITE" id="PS00041">
    <property type="entry name" value="HTH_ARAC_FAMILY_1"/>
    <property type="match status" value="1"/>
</dbReference>
<evidence type="ECO:0000256" key="3">
    <source>
        <dbReference type="ARBA" id="ARBA00023163"/>
    </source>
</evidence>
<dbReference type="Pfam" id="PF12833">
    <property type="entry name" value="HTH_18"/>
    <property type="match status" value="1"/>
</dbReference>
<dbReference type="Proteomes" id="UP000460549">
    <property type="component" value="Unassembled WGS sequence"/>
</dbReference>
<sequence length="288" mass="33351">MDREVDAVQRMQDYIKNHISEDITLLKLSEVACYSPWYSYRIFVKHTNMTVSKYIRSLRLSNAAVKLRDEDLSVTEVSMDLGFGCVDGFQRAFRNEFNINPKAYSVNPIPIPLFIPYGVKYRNRKEKKDVMESKNVFISLVEKPERRILVKRGIKAEEYFSYCEEVGCDVWGILKSIDKEPVCLYLTDKYIPKGTSKYVQGAEVPMEYRGHIPQGFELMTLPKTTYLMFQGEPFEEEDYEEAIMSLKSAIAKYDPSPLGYAFDDSEPSIQLEPIGSRGYIELKAVRRK</sequence>
<keyword evidence="3" id="KW-0804">Transcription</keyword>
<dbReference type="PANTHER" id="PTHR47504">
    <property type="entry name" value="RIGHT ORIGIN-BINDING PROTEIN"/>
    <property type="match status" value="1"/>
</dbReference>
<name>A0A7X2PC86_9SPIO</name>
<dbReference type="InterPro" id="IPR018060">
    <property type="entry name" value="HTH_AraC"/>
</dbReference>
<dbReference type="InterPro" id="IPR018062">
    <property type="entry name" value="HTH_AraC-typ_CS"/>
</dbReference>
<dbReference type="PROSITE" id="PS01124">
    <property type="entry name" value="HTH_ARAC_FAMILY_2"/>
    <property type="match status" value="1"/>
</dbReference>
<evidence type="ECO:0000313" key="6">
    <source>
        <dbReference type="Proteomes" id="UP000460549"/>
    </source>
</evidence>
<dbReference type="AlphaFoldDB" id="A0A7X2PC86"/>
<dbReference type="InterPro" id="IPR050959">
    <property type="entry name" value="MarA-like"/>
</dbReference>
<dbReference type="Gene3D" id="1.10.10.60">
    <property type="entry name" value="Homeodomain-like"/>
    <property type="match status" value="2"/>
</dbReference>
<dbReference type="GO" id="GO:0043565">
    <property type="term" value="F:sequence-specific DNA binding"/>
    <property type="evidence" value="ECO:0007669"/>
    <property type="project" value="InterPro"/>
</dbReference>
<gene>
    <name evidence="5" type="ORF">FYJ80_04870</name>
</gene>
<keyword evidence="6" id="KW-1185">Reference proteome</keyword>
<dbReference type="EMBL" id="VUNN01000006">
    <property type="protein sequence ID" value="MSU06107.1"/>
    <property type="molecule type" value="Genomic_DNA"/>
</dbReference>
<evidence type="ECO:0000313" key="5">
    <source>
        <dbReference type="EMBL" id="MSU06107.1"/>
    </source>
</evidence>
<dbReference type="RefSeq" id="WP_154425083.1">
    <property type="nucleotide sequence ID" value="NZ_VUNN01000006.1"/>
</dbReference>
<dbReference type="InterPro" id="IPR009057">
    <property type="entry name" value="Homeodomain-like_sf"/>
</dbReference>
<organism evidence="5 6">
    <name type="scientific">Bullifex porci</name>
    <dbReference type="NCBI Taxonomy" id="2606638"/>
    <lineage>
        <taxon>Bacteria</taxon>
        <taxon>Pseudomonadati</taxon>
        <taxon>Spirochaetota</taxon>
        <taxon>Spirochaetia</taxon>
        <taxon>Spirochaetales</taxon>
        <taxon>Spirochaetaceae</taxon>
        <taxon>Bullifex</taxon>
    </lineage>
</organism>
<evidence type="ECO:0000256" key="2">
    <source>
        <dbReference type="ARBA" id="ARBA00023125"/>
    </source>
</evidence>